<feature type="transmembrane region" description="Helical" evidence="1">
    <location>
        <begin position="6"/>
        <end position="31"/>
    </location>
</feature>
<gene>
    <name evidence="3" type="ORF">ATJ78_1059</name>
</gene>
<feature type="transmembrane region" description="Helical" evidence="1">
    <location>
        <begin position="307"/>
        <end position="325"/>
    </location>
</feature>
<evidence type="ECO:0000256" key="1">
    <source>
        <dbReference type="SAM" id="Phobius"/>
    </source>
</evidence>
<feature type="transmembrane region" description="Helical" evidence="1">
    <location>
        <begin position="101"/>
        <end position="119"/>
    </location>
</feature>
<keyword evidence="1" id="KW-0472">Membrane</keyword>
<feature type="transmembrane region" description="Helical" evidence="1">
    <location>
        <begin position="43"/>
        <end position="61"/>
    </location>
</feature>
<dbReference type="RefSeq" id="WP_098406636.1">
    <property type="nucleotide sequence ID" value="NZ_PDJE01000001.1"/>
</dbReference>
<feature type="transmembrane region" description="Helical" evidence="1">
    <location>
        <begin position="126"/>
        <end position="153"/>
    </location>
</feature>
<proteinExistence type="predicted"/>
<dbReference type="AlphaFoldDB" id="A0A2A9DTM5"/>
<sequence length="357" mass="38475">MSSALTPALVAVLVGCGLAVLAFVPFVAVSYRRRGEMTLWRSILWFAALIYSMALWTYTLLPFPQSHDITCVPPQTVPFMFVNDVAHHGVGSVGALMQNPAAVQVALNVVLFMPLGWFLRRLGGRGFIVATIAGFVVSMLIEITQVTGIWGLYSCAYRVFDVDDLIANTAGALAGSIVGTLLGKRREQRMDAGAPRPITATRRLLGMLCDVALIWLLGWIVVAVSLVLALFDGRSELAVPMFVFDAAAFAVPFVAQLISVLIGGVTLGERIVLIRALHGVTPAAVARPLRFLLGIGGYMLLLEWQTSIGGLLLAALVVTSFIMVFTTRGHRGFALAVAAMEVEDARMPHERGDARRP</sequence>
<keyword evidence="1" id="KW-0812">Transmembrane</keyword>
<accession>A0A2A9DTM5</accession>
<dbReference type="PANTHER" id="PTHR36834:SF1">
    <property type="entry name" value="INTEGRAL MEMBRANE PROTEIN"/>
    <property type="match status" value="1"/>
</dbReference>
<dbReference type="EMBL" id="PDJE01000001">
    <property type="protein sequence ID" value="PFG30137.1"/>
    <property type="molecule type" value="Genomic_DNA"/>
</dbReference>
<dbReference type="Pfam" id="PF04892">
    <property type="entry name" value="VanZ"/>
    <property type="match status" value="1"/>
</dbReference>
<keyword evidence="4" id="KW-1185">Reference proteome</keyword>
<feature type="domain" description="VanZ-like" evidence="2">
    <location>
        <begin position="49"/>
        <end position="180"/>
    </location>
</feature>
<name>A0A2A9DTM5_9MICO</name>
<feature type="transmembrane region" description="Helical" evidence="1">
    <location>
        <begin position="237"/>
        <end position="267"/>
    </location>
</feature>
<dbReference type="Proteomes" id="UP000221369">
    <property type="component" value="Unassembled WGS sequence"/>
</dbReference>
<organism evidence="3 4">
    <name type="scientific">Paramicrobacterium agarici</name>
    <dbReference type="NCBI Taxonomy" id="630514"/>
    <lineage>
        <taxon>Bacteria</taxon>
        <taxon>Bacillati</taxon>
        <taxon>Actinomycetota</taxon>
        <taxon>Actinomycetes</taxon>
        <taxon>Micrococcales</taxon>
        <taxon>Microbacteriaceae</taxon>
        <taxon>Paramicrobacterium</taxon>
    </lineage>
</organism>
<dbReference type="InterPro" id="IPR053150">
    <property type="entry name" value="Teicoplanin_resist-assoc"/>
</dbReference>
<evidence type="ECO:0000313" key="3">
    <source>
        <dbReference type="EMBL" id="PFG30137.1"/>
    </source>
</evidence>
<feature type="transmembrane region" description="Helical" evidence="1">
    <location>
        <begin position="279"/>
        <end position="301"/>
    </location>
</feature>
<dbReference type="PANTHER" id="PTHR36834">
    <property type="entry name" value="MEMBRANE PROTEIN-RELATED"/>
    <property type="match status" value="1"/>
</dbReference>
<evidence type="ECO:0000313" key="4">
    <source>
        <dbReference type="Proteomes" id="UP000221369"/>
    </source>
</evidence>
<reference evidence="3 4" key="1">
    <citation type="submission" date="2017-10" db="EMBL/GenBank/DDBJ databases">
        <title>Sequencing the genomes of 1000 actinobacteria strains.</title>
        <authorList>
            <person name="Klenk H.-P."/>
        </authorList>
    </citation>
    <scope>NUCLEOTIDE SEQUENCE [LARGE SCALE GENOMIC DNA]</scope>
    <source>
        <strain evidence="3 4">DSM 21798</strain>
    </source>
</reference>
<protein>
    <submittedName>
        <fullName evidence="3">Glycopeptide antibiotics resistance protein</fullName>
    </submittedName>
</protein>
<comment type="caution">
    <text evidence="3">The sequence shown here is derived from an EMBL/GenBank/DDBJ whole genome shotgun (WGS) entry which is preliminary data.</text>
</comment>
<keyword evidence="1" id="KW-1133">Transmembrane helix</keyword>
<evidence type="ECO:0000259" key="2">
    <source>
        <dbReference type="Pfam" id="PF04892"/>
    </source>
</evidence>
<feature type="transmembrane region" description="Helical" evidence="1">
    <location>
        <begin position="204"/>
        <end position="231"/>
    </location>
</feature>
<feature type="transmembrane region" description="Helical" evidence="1">
    <location>
        <begin position="165"/>
        <end position="183"/>
    </location>
</feature>
<dbReference type="InterPro" id="IPR006976">
    <property type="entry name" value="VanZ-like"/>
</dbReference>